<protein>
    <recommendedName>
        <fullName evidence="2">TIR domain-containing protein</fullName>
    </recommendedName>
</protein>
<dbReference type="SUPFAM" id="SSF52200">
    <property type="entry name" value="Toll/Interleukin receptor TIR domain"/>
    <property type="match status" value="1"/>
</dbReference>
<organism evidence="3 4">
    <name type="scientific">Pelagimonas phthalicica</name>
    <dbReference type="NCBI Taxonomy" id="1037362"/>
    <lineage>
        <taxon>Bacteria</taxon>
        <taxon>Pseudomonadati</taxon>
        <taxon>Pseudomonadota</taxon>
        <taxon>Alphaproteobacteria</taxon>
        <taxon>Rhodobacterales</taxon>
        <taxon>Roseobacteraceae</taxon>
        <taxon>Pelagimonas</taxon>
    </lineage>
</organism>
<evidence type="ECO:0000313" key="3">
    <source>
        <dbReference type="EMBL" id="SMX29732.1"/>
    </source>
</evidence>
<accession>A0A238JIF8</accession>
<dbReference type="RefSeq" id="WP_166652817.1">
    <property type="nucleotide sequence ID" value="NZ_FXXP01000003.1"/>
</dbReference>
<keyword evidence="1" id="KW-0175">Coiled coil</keyword>
<sequence length="419" mass="47981">MSDSTKDFRIFISHKHQDTHLAKKLHEILHDKWLGGNGKVFLSSLPGSGKQGKNLNTELTEELRRTDLFILLFTDADEDWSNCMWELGVATGSQTKATRVVTLYCGNKQPLVRISDLTVSVRDDKEVADFAANFHGKDGWLIKDEGTRESESALLSYLGLQSEDEVNNRAMFLHEELSKFINDSSPEWIERLEYLKFSLERSHVESVIELREKAQKLSFVNQDHIDFKKLEDEDKQKHQALRQEYDSLRTKATMLLQSELVLSPDGPLTQGALNRFGYTVAPKKATLKDLFRNWEDDYRSNHNGHLDEDVIQWQAELLSDLSRATEGRSSRPSRFAMPATSSNNSEEVLPVVVRTRSKVDGSVVYFVYFFRAPEDYSANAVYNDFLEETLADLTDDLTKCREELNNANLEIARLTNETQ</sequence>
<dbReference type="InterPro" id="IPR000157">
    <property type="entry name" value="TIR_dom"/>
</dbReference>
<reference evidence="4" key="1">
    <citation type="submission" date="2017-05" db="EMBL/GenBank/DDBJ databases">
        <authorList>
            <person name="Rodrigo-Torres L."/>
            <person name="Arahal R. D."/>
            <person name="Lucena T."/>
        </authorList>
    </citation>
    <scope>NUCLEOTIDE SEQUENCE [LARGE SCALE GENOMIC DNA]</scope>
    <source>
        <strain evidence="4">CECT 8649</strain>
    </source>
</reference>
<dbReference type="GO" id="GO:0007165">
    <property type="term" value="P:signal transduction"/>
    <property type="evidence" value="ECO:0007669"/>
    <property type="project" value="InterPro"/>
</dbReference>
<keyword evidence="4" id="KW-1185">Reference proteome</keyword>
<dbReference type="AlphaFoldDB" id="A0A238JIF8"/>
<dbReference type="EMBL" id="FXXP01000003">
    <property type="protein sequence ID" value="SMX29732.1"/>
    <property type="molecule type" value="Genomic_DNA"/>
</dbReference>
<gene>
    <name evidence="3" type="ORF">TRP8649_03871</name>
</gene>
<dbReference type="InterPro" id="IPR035897">
    <property type="entry name" value="Toll_tir_struct_dom_sf"/>
</dbReference>
<evidence type="ECO:0000313" key="4">
    <source>
        <dbReference type="Proteomes" id="UP000225972"/>
    </source>
</evidence>
<name>A0A238JIF8_9RHOB</name>
<dbReference type="Proteomes" id="UP000225972">
    <property type="component" value="Unassembled WGS sequence"/>
</dbReference>
<dbReference type="Pfam" id="PF13676">
    <property type="entry name" value="TIR_2"/>
    <property type="match status" value="1"/>
</dbReference>
<feature type="coiled-coil region" evidence="1">
    <location>
        <begin position="383"/>
        <end position="417"/>
    </location>
</feature>
<feature type="domain" description="TIR" evidence="2">
    <location>
        <begin position="10"/>
        <end position="112"/>
    </location>
</feature>
<dbReference type="Gene3D" id="3.40.50.10140">
    <property type="entry name" value="Toll/interleukin-1 receptor homology (TIR) domain"/>
    <property type="match status" value="1"/>
</dbReference>
<evidence type="ECO:0000256" key="1">
    <source>
        <dbReference type="SAM" id="Coils"/>
    </source>
</evidence>
<evidence type="ECO:0000259" key="2">
    <source>
        <dbReference type="Pfam" id="PF13676"/>
    </source>
</evidence>
<proteinExistence type="predicted"/>